<dbReference type="AlphaFoldDB" id="A0ABD2JRN2"/>
<gene>
    <name evidence="9" type="ORF">niasHT_022688</name>
</gene>
<dbReference type="InterPro" id="IPR002130">
    <property type="entry name" value="Cyclophilin-type_PPIase_dom"/>
</dbReference>
<dbReference type="InterPro" id="IPR020892">
    <property type="entry name" value="Cyclophilin-type_PPIase_CS"/>
</dbReference>
<dbReference type="GO" id="GO:0005634">
    <property type="term" value="C:nucleus"/>
    <property type="evidence" value="ECO:0007669"/>
    <property type="project" value="UniProtKB-SubCell"/>
</dbReference>
<feature type="region of interest" description="Disordered" evidence="7">
    <location>
        <begin position="247"/>
        <end position="358"/>
    </location>
</feature>
<keyword evidence="10" id="KW-1185">Reference proteome</keyword>
<evidence type="ECO:0000256" key="3">
    <source>
        <dbReference type="ARBA" id="ARBA00023242"/>
    </source>
</evidence>
<comment type="subunit">
    <text evidence="6">Part of the activated spliceosome B/catalytic step 1 spliceosome, one of the forms of the spliceosome which has a well-formed active site but still cannot catalyze the branching reaction and is composed at least of 52 proteins, the U2, U5 and U6 snRNAs and the pre-mRNA. Recruited during early steps of activated spliceosome B maturation, it is probably one of the first proteins released from this complex as he matures to the spliceosome C complex. Component of the minor spliceosome, which splices U12-type introns.</text>
</comment>
<sequence length="509" mass="57981">MSSFYINEPVTNGKVCLQTTIGDIDIELWARECPIACRNFVQLCLDGYYNGCLFHRVIKNFIVQTGDPTGTGQGGESASGDLFKSEFHQRLKFDRRGRVGTAGEKNLNGSQFFITLDKATELDGKHTVFGKVVGNTIFNLLKLNEYEVDKNERPIYPHKITSAKVLVNPFDDIKPRKATKDDERKRSKREKNATNVAMAATKRNTSLLSFGDEIEEEDEQIEHLTKKFKGKSAHDVLEDELLSRERAVKAEELTTSGDQRETAEETDERSREERLDRVKRKLQDQREGKRAAGGKGTTRGDEEEDLDQLVDDEKEAQRREEMDKISSELKQLQKEYKKAMRGPQKAKEEEESSSTEGMKMYNKLKLKFKSDTKGIVKTVDPKREEQTIALLGRFQTTLERTTVKDILFDKKVDMSDQKSREQIILATSEEQGKIDLDATDIQGDEWMDHELVAPEDTSGVTKAKDANMKDSNMEWYPSDDPRNLLNVRRRTQGGTMPDLFKSAEPMALP</sequence>
<dbReference type="FunFam" id="2.40.100.10:FF:000007">
    <property type="entry name" value="Peptidyl-prolyl cis-trans isomerase CWC27 homolog"/>
    <property type="match status" value="1"/>
</dbReference>
<keyword evidence="3" id="KW-0539">Nucleus</keyword>
<feature type="region of interest" description="Disordered" evidence="7">
    <location>
        <begin position="490"/>
        <end position="509"/>
    </location>
</feature>
<dbReference type="PANTHER" id="PTHR45625">
    <property type="entry name" value="PEPTIDYL-PROLYL CIS-TRANS ISOMERASE-RELATED"/>
    <property type="match status" value="1"/>
</dbReference>
<protein>
    <recommendedName>
        <fullName evidence="4">Spliceosome-associated protein CWC27 homolog</fullName>
    </recommendedName>
    <alternativeName>
        <fullName evidence="5">Probable inactive peptidyl-prolyl cis-trans isomerase CWC27 homolog</fullName>
    </alternativeName>
</protein>
<organism evidence="9 10">
    <name type="scientific">Heterodera trifolii</name>
    <dbReference type="NCBI Taxonomy" id="157864"/>
    <lineage>
        <taxon>Eukaryota</taxon>
        <taxon>Metazoa</taxon>
        <taxon>Ecdysozoa</taxon>
        <taxon>Nematoda</taxon>
        <taxon>Chromadorea</taxon>
        <taxon>Rhabditida</taxon>
        <taxon>Tylenchina</taxon>
        <taxon>Tylenchomorpha</taxon>
        <taxon>Tylenchoidea</taxon>
        <taxon>Heteroderidae</taxon>
        <taxon>Heteroderinae</taxon>
        <taxon>Heterodera</taxon>
    </lineage>
</organism>
<proteinExistence type="inferred from homology"/>
<evidence type="ECO:0000256" key="6">
    <source>
        <dbReference type="ARBA" id="ARBA00046368"/>
    </source>
</evidence>
<accession>A0ABD2JRN2</accession>
<dbReference type="Proteomes" id="UP001620626">
    <property type="component" value="Unassembled WGS sequence"/>
</dbReference>
<comment type="subcellular location">
    <subcellularLocation>
        <location evidence="1">Nucleus</location>
    </subcellularLocation>
</comment>
<feature type="region of interest" description="Disordered" evidence="7">
    <location>
        <begin position="174"/>
        <end position="196"/>
    </location>
</feature>
<dbReference type="PANTHER" id="PTHR45625:SF6">
    <property type="entry name" value="SPLICEOSOME-ASSOCIATED PROTEIN CWC27 HOMOLOG"/>
    <property type="match status" value="1"/>
</dbReference>
<evidence type="ECO:0000256" key="2">
    <source>
        <dbReference type="ARBA" id="ARBA00007365"/>
    </source>
</evidence>
<dbReference type="PROSITE" id="PS50072">
    <property type="entry name" value="CSA_PPIASE_2"/>
    <property type="match status" value="1"/>
</dbReference>
<dbReference type="Gene3D" id="2.40.100.10">
    <property type="entry name" value="Cyclophilin-like"/>
    <property type="match status" value="1"/>
</dbReference>
<evidence type="ECO:0000313" key="9">
    <source>
        <dbReference type="EMBL" id="KAL3093238.1"/>
    </source>
</evidence>
<evidence type="ECO:0000256" key="1">
    <source>
        <dbReference type="ARBA" id="ARBA00004123"/>
    </source>
</evidence>
<evidence type="ECO:0000256" key="7">
    <source>
        <dbReference type="SAM" id="MobiDB-lite"/>
    </source>
</evidence>
<dbReference type="SUPFAM" id="SSF50891">
    <property type="entry name" value="Cyclophilin-like"/>
    <property type="match status" value="1"/>
</dbReference>
<evidence type="ECO:0000313" key="10">
    <source>
        <dbReference type="Proteomes" id="UP001620626"/>
    </source>
</evidence>
<feature type="compositionally biased region" description="Basic and acidic residues" evidence="7">
    <location>
        <begin position="247"/>
        <end position="290"/>
    </location>
</feature>
<feature type="compositionally biased region" description="Basic and acidic residues" evidence="7">
    <location>
        <begin position="315"/>
        <end position="338"/>
    </location>
</feature>
<feature type="compositionally biased region" description="Basic and acidic residues" evidence="7">
    <location>
        <begin position="174"/>
        <end position="185"/>
    </location>
</feature>
<evidence type="ECO:0000259" key="8">
    <source>
        <dbReference type="PROSITE" id="PS50072"/>
    </source>
</evidence>
<dbReference type="EMBL" id="JBICBT010000917">
    <property type="protein sequence ID" value="KAL3093238.1"/>
    <property type="molecule type" value="Genomic_DNA"/>
</dbReference>
<evidence type="ECO:0000256" key="5">
    <source>
        <dbReference type="ARBA" id="ARBA00042090"/>
    </source>
</evidence>
<dbReference type="PRINTS" id="PR00153">
    <property type="entry name" value="CSAPPISMRASE"/>
</dbReference>
<evidence type="ECO:0000256" key="4">
    <source>
        <dbReference type="ARBA" id="ARBA00040027"/>
    </source>
</evidence>
<reference evidence="9 10" key="1">
    <citation type="submission" date="2024-10" db="EMBL/GenBank/DDBJ databases">
        <authorList>
            <person name="Kim D."/>
        </authorList>
    </citation>
    <scope>NUCLEOTIDE SEQUENCE [LARGE SCALE GENOMIC DNA]</scope>
    <source>
        <strain evidence="9">BH-2024</strain>
    </source>
</reference>
<name>A0ABD2JRN2_9BILA</name>
<feature type="domain" description="PPIase cyclophilin-type" evidence="8">
    <location>
        <begin position="18"/>
        <end position="165"/>
    </location>
</feature>
<dbReference type="Pfam" id="PF00160">
    <property type="entry name" value="Pro_isomerase"/>
    <property type="match status" value="1"/>
</dbReference>
<dbReference type="CDD" id="cd01925">
    <property type="entry name" value="cyclophilin_CeCYP16-like"/>
    <property type="match status" value="1"/>
</dbReference>
<feature type="compositionally biased region" description="Acidic residues" evidence="7">
    <location>
        <begin position="301"/>
        <end position="314"/>
    </location>
</feature>
<dbReference type="PROSITE" id="PS00170">
    <property type="entry name" value="CSA_PPIASE_1"/>
    <property type="match status" value="1"/>
</dbReference>
<comment type="caution">
    <text evidence="9">The sequence shown here is derived from an EMBL/GenBank/DDBJ whole genome shotgun (WGS) entry which is preliminary data.</text>
</comment>
<dbReference type="InterPro" id="IPR044666">
    <property type="entry name" value="Cyclophilin_A-like"/>
</dbReference>
<comment type="similarity">
    <text evidence="2">Belongs to the cyclophilin-type PPIase family.</text>
</comment>
<dbReference type="InterPro" id="IPR029000">
    <property type="entry name" value="Cyclophilin-like_dom_sf"/>
</dbReference>